<dbReference type="InterPro" id="IPR001497">
    <property type="entry name" value="MethylDNA_cys_MeTrfase_AS"/>
</dbReference>
<dbReference type="EMBL" id="JACHMN010000003">
    <property type="protein sequence ID" value="MBB5873517.1"/>
    <property type="molecule type" value="Genomic_DNA"/>
</dbReference>
<keyword evidence="7 9" id="KW-0234">DNA repair</keyword>
<keyword evidence="3 9" id="KW-0963">Cytoplasm</keyword>
<comment type="miscellaneous">
    <text evidence="9">This enzyme catalyzes only one turnover and therefore is not strictly catalytic. According to one definition, an enzyme is a biocatalyst that acts repeatedly and over many reaction cycles.</text>
</comment>
<dbReference type="EC" id="2.1.1.63" evidence="9"/>
<evidence type="ECO:0000259" key="11">
    <source>
        <dbReference type="Pfam" id="PF02870"/>
    </source>
</evidence>
<feature type="domain" description="Methylguanine DNA methyltransferase ribonuclease-like" evidence="11">
    <location>
        <begin position="55"/>
        <end position="87"/>
    </location>
</feature>
<feature type="active site" description="Nucleophile; methyl group acceptor" evidence="9">
    <location>
        <position position="143"/>
    </location>
</feature>
<dbReference type="InterPro" id="IPR036631">
    <property type="entry name" value="MGMT_N_sf"/>
</dbReference>
<dbReference type="Pfam" id="PF01035">
    <property type="entry name" value="DNA_binding_1"/>
    <property type="match status" value="1"/>
</dbReference>
<evidence type="ECO:0000256" key="9">
    <source>
        <dbReference type="HAMAP-Rule" id="MF_00772"/>
    </source>
</evidence>
<protein>
    <recommendedName>
        <fullName evidence="9">Methylated-DNA--protein-cysteine methyltransferase</fullName>
        <ecNumber evidence="9">2.1.1.63</ecNumber>
    </recommendedName>
    <alternativeName>
        <fullName evidence="9">6-O-methylguanine-DNA methyltransferase</fullName>
        <shortName evidence="9">MGMT</shortName>
    </alternativeName>
    <alternativeName>
        <fullName evidence="9">O-6-methylguanine-DNA-alkyltransferase</fullName>
    </alternativeName>
</protein>
<dbReference type="NCBIfam" id="TIGR00589">
    <property type="entry name" value="ogt"/>
    <property type="match status" value="1"/>
</dbReference>
<evidence type="ECO:0000256" key="2">
    <source>
        <dbReference type="ARBA" id="ARBA00008711"/>
    </source>
</evidence>
<keyword evidence="13" id="KW-1185">Reference proteome</keyword>
<dbReference type="Proteomes" id="UP000587527">
    <property type="component" value="Unassembled WGS sequence"/>
</dbReference>
<dbReference type="InterPro" id="IPR008332">
    <property type="entry name" value="MethylG_MeTrfase_N"/>
</dbReference>
<dbReference type="Gene3D" id="3.30.160.70">
    <property type="entry name" value="Methylated DNA-protein cysteine methyltransferase domain"/>
    <property type="match status" value="1"/>
</dbReference>
<dbReference type="CDD" id="cd06445">
    <property type="entry name" value="ATase"/>
    <property type="match status" value="1"/>
</dbReference>
<name>A0A841BWM6_9ACTN</name>
<sequence length="178" mass="19399">MNMLDQENPMIFTYHASPLGELLVVREGRDPATGRPGGLTGLYLPTGRHVSARRDEWQRDDTAFDDVRTQLDEYFAGTRRAFDLPLSATGTDFQRRAWTALVEIPYGETRSYAKQAVAIGSPTAFRAVGLANGQNPISIIVPCHRVVGANGALTGYGGGLDAKRWLLAHEANHSGLFA</sequence>
<dbReference type="Pfam" id="PF02870">
    <property type="entry name" value="Methyltransf_1N"/>
    <property type="match status" value="1"/>
</dbReference>
<keyword evidence="4 9" id="KW-0489">Methyltransferase</keyword>
<dbReference type="PROSITE" id="PS00374">
    <property type="entry name" value="MGMT"/>
    <property type="match status" value="1"/>
</dbReference>
<comment type="subcellular location">
    <subcellularLocation>
        <location evidence="9">Cytoplasm</location>
    </subcellularLocation>
</comment>
<comment type="catalytic activity">
    <reaction evidence="8 9">
        <text>a 6-O-methyl-2'-deoxyguanosine in DNA + L-cysteinyl-[protein] = S-methyl-L-cysteinyl-[protein] + a 2'-deoxyguanosine in DNA</text>
        <dbReference type="Rhea" id="RHEA:24000"/>
        <dbReference type="Rhea" id="RHEA-COMP:10131"/>
        <dbReference type="Rhea" id="RHEA-COMP:10132"/>
        <dbReference type="Rhea" id="RHEA-COMP:11367"/>
        <dbReference type="Rhea" id="RHEA-COMP:11368"/>
        <dbReference type="ChEBI" id="CHEBI:29950"/>
        <dbReference type="ChEBI" id="CHEBI:82612"/>
        <dbReference type="ChEBI" id="CHEBI:85445"/>
        <dbReference type="ChEBI" id="CHEBI:85448"/>
        <dbReference type="EC" id="2.1.1.63"/>
    </reaction>
</comment>
<dbReference type="GO" id="GO:0032259">
    <property type="term" value="P:methylation"/>
    <property type="evidence" value="ECO:0007669"/>
    <property type="project" value="UniProtKB-KW"/>
</dbReference>
<evidence type="ECO:0000256" key="1">
    <source>
        <dbReference type="ARBA" id="ARBA00001286"/>
    </source>
</evidence>
<keyword evidence="5 9" id="KW-0808">Transferase</keyword>
<dbReference type="Gene3D" id="1.10.10.10">
    <property type="entry name" value="Winged helix-like DNA-binding domain superfamily/Winged helix DNA-binding domain"/>
    <property type="match status" value="1"/>
</dbReference>
<dbReference type="PANTHER" id="PTHR10815:SF5">
    <property type="entry name" value="METHYLATED-DNA--PROTEIN-CYSTEINE METHYLTRANSFERASE"/>
    <property type="match status" value="1"/>
</dbReference>
<evidence type="ECO:0000256" key="5">
    <source>
        <dbReference type="ARBA" id="ARBA00022679"/>
    </source>
</evidence>
<dbReference type="GO" id="GO:0003908">
    <property type="term" value="F:methylated-DNA-[protein]-cysteine S-methyltransferase activity"/>
    <property type="evidence" value="ECO:0007669"/>
    <property type="project" value="UniProtKB-UniRule"/>
</dbReference>
<keyword evidence="6 9" id="KW-0227">DNA damage</keyword>
<dbReference type="GO" id="GO:0005737">
    <property type="term" value="C:cytoplasm"/>
    <property type="evidence" value="ECO:0007669"/>
    <property type="project" value="UniProtKB-SubCell"/>
</dbReference>
<dbReference type="AlphaFoldDB" id="A0A841BWM6"/>
<dbReference type="InterPro" id="IPR036217">
    <property type="entry name" value="MethylDNA_cys_MeTrfase_DNAb"/>
</dbReference>
<evidence type="ECO:0000256" key="7">
    <source>
        <dbReference type="ARBA" id="ARBA00023204"/>
    </source>
</evidence>
<dbReference type="GO" id="GO:0006307">
    <property type="term" value="P:DNA alkylation repair"/>
    <property type="evidence" value="ECO:0007669"/>
    <property type="project" value="UniProtKB-UniRule"/>
</dbReference>
<proteinExistence type="inferred from homology"/>
<evidence type="ECO:0000313" key="13">
    <source>
        <dbReference type="Proteomes" id="UP000587527"/>
    </source>
</evidence>
<gene>
    <name evidence="12" type="ORF">F4553_006951</name>
</gene>
<dbReference type="HAMAP" id="MF_00772">
    <property type="entry name" value="OGT"/>
    <property type="match status" value="1"/>
</dbReference>
<reference evidence="12 13" key="1">
    <citation type="submission" date="2020-08" db="EMBL/GenBank/DDBJ databases">
        <title>Sequencing the genomes of 1000 actinobacteria strains.</title>
        <authorList>
            <person name="Klenk H.-P."/>
        </authorList>
    </citation>
    <scope>NUCLEOTIDE SEQUENCE [LARGE SCALE GENOMIC DNA]</scope>
    <source>
        <strain evidence="12 13">DSM 45362</strain>
    </source>
</reference>
<dbReference type="SUPFAM" id="SSF53155">
    <property type="entry name" value="Methylated DNA-protein cysteine methyltransferase domain"/>
    <property type="match status" value="1"/>
</dbReference>
<evidence type="ECO:0000256" key="3">
    <source>
        <dbReference type="ARBA" id="ARBA00022490"/>
    </source>
</evidence>
<evidence type="ECO:0000313" key="12">
    <source>
        <dbReference type="EMBL" id="MBB5873517.1"/>
    </source>
</evidence>
<comment type="similarity">
    <text evidence="2 9">Belongs to the MGMT family.</text>
</comment>
<dbReference type="SUPFAM" id="SSF46767">
    <property type="entry name" value="Methylated DNA-protein cysteine methyltransferase, C-terminal domain"/>
    <property type="match status" value="1"/>
</dbReference>
<evidence type="ECO:0000259" key="10">
    <source>
        <dbReference type="Pfam" id="PF01035"/>
    </source>
</evidence>
<dbReference type="InterPro" id="IPR023546">
    <property type="entry name" value="MGMT"/>
</dbReference>
<dbReference type="PANTHER" id="PTHR10815">
    <property type="entry name" value="METHYLATED-DNA--PROTEIN-CYSTEINE METHYLTRANSFERASE"/>
    <property type="match status" value="1"/>
</dbReference>
<dbReference type="FunFam" id="1.10.10.10:FF:000214">
    <property type="entry name" value="Methylated-DNA--protein-cysteine methyltransferase"/>
    <property type="match status" value="1"/>
</dbReference>
<evidence type="ECO:0000256" key="6">
    <source>
        <dbReference type="ARBA" id="ARBA00022763"/>
    </source>
</evidence>
<accession>A0A841BWM6</accession>
<feature type="domain" description="Methylated-DNA-[protein]-cysteine S-methyltransferase DNA binding" evidence="10">
    <location>
        <begin position="92"/>
        <end position="171"/>
    </location>
</feature>
<evidence type="ECO:0000256" key="8">
    <source>
        <dbReference type="ARBA" id="ARBA00049348"/>
    </source>
</evidence>
<organism evidence="12 13">
    <name type="scientific">Allocatelliglobosispora scoriae</name>
    <dbReference type="NCBI Taxonomy" id="643052"/>
    <lineage>
        <taxon>Bacteria</taxon>
        <taxon>Bacillati</taxon>
        <taxon>Actinomycetota</taxon>
        <taxon>Actinomycetes</taxon>
        <taxon>Micromonosporales</taxon>
        <taxon>Micromonosporaceae</taxon>
        <taxon>Allocatelliglobosispora</taxon>
    </lineage>
</organism>
<comment type="catalytic activity">
    <reaction evidence="1 9">
        <text>a 4-O-methyl-thymidine in DNA + L-cysteinyl-[protein] = a thymidine in DNA + S-methyl-L-cysteinyl-[protein]</text>
        <dbReference type="Rhea" id="RHEA:53428"/>
        <dbReference type="Rhea" id="RHEA-COMP:10131"/>
        <dbReference type="Rhea" id="RHEA-COMP:10132"/>
        <dbReference type="Rhea" id="RHEA-COMP:13555"/>
        <dbReference type="Rhea" id="RHEA-COMP:13556"/>
        <dbReference type="ChEBI" id="CHEBI:29950"/>
        <dbReference type="ChEBI" id="CHEBI:82612"/>
        <dbReference type="ChEBI" id="CHEBI:137386"/>
        <dbReference type="ChEBI" id="CHEBI:137387"/>
        <dbReference type="EC" id="2.1.1.63"/>
    </reaction>
</comment>
<comment type="caution">
    <text evidence="12">The sequence shown here is derived from an EMBL/GenBank/DDBJ whole genome shotgun (WGS) entry which is preliminary data.</text>
</comment>
<comment type="function">
    <text evidence="9">Involved in the cellular defense against the biological effects of O6-methylguanine (O6-MeG) and O4-methylthymine (O4-MeT) in DNA. Repairs the methylated nucleobase in DNA by stoichiometrically transferring the methyl group to a cysteine residue in the enzyme. This is a suicide reaction: the enzyme is irreversibly inactivated.</text>
</comment>
<dbReference type="InterPro" id="IPR014048">
    <property type="entry name" value="MethylDNA_cys_MeTrfase_DNA-bd"/>
</dbReference>
<dbReference type="InterPro" id="IPR036388">
    <property type="entry name" value="WH-like_DNA-bd_sf"/>
</dbReference>
<evidence type="ECO:0000256" key="4">
    <source>
        <dbReference type="ARBA" id="ARBA00022603"/>
    </source>
</evidence>